<evidence type="ECO:0000313" key="6">
    <source>
        <dbReference type="Proteomes" id="UP000887572"/>
    </source>
</evidence>
<dbReference type="AlphaFoldDB" id="A0A914HSQ6"/>
<evidence type="ECO:0000313" key="7">
    <source>
        <dbReference type="WBParaSite" id="Gr19_v10_g4294.t1"/>
    </source>
</evidence>
<keyword evidence="2 4" id="KW-0863">Zinc-finger</keyword>
<dbReference type="Proteomes" id="UP000887572">
    <property type="component" value="Unplaced"/>
</dbReference>
<dbReference type="PANTHER" id="PTHR23111">
    <property type="entry name" value="ZINC FINGER PROTEIN"/>
    <property type="match status" value="1"/>
</dbReference>
<evidence type="ECO:0000256" key="3">
    <source>
        <dbReference type="ARBA" id="ARBA00022833"/>
    </source>
</evidence>
<protein>
    <submittedName>
        <fullName evidence="7">RanBP2-type domain-containing protein</fullName>
    </submittedName>
</protein>
<dbReference type="PROSITE" id="PS50199">
    <property type="entry name" value="ZF_RANBP2_2"/>
    <property type="match status" value="4"/>
</dbReference>
<evidence type="ECO:0000259" key="5">
    <source>
        <dbReference type="PROSITE" id="PS50199"/>
    </source>
</evidence>
<dbReference type="PROSITE" id="PS01358">
    <property type="entry name" value="ZF_RANBP2_1"/>
    <property type="match status" value="4"/>
</dbReference>
<feature type="domain" description="RanBP2-type" evidence="5">
    <location>
        <begin position="54"/>
        <end position="84"/>
    </location>
</feature>
<dbReference type="SUPFAM" id="SSF90209">
    <property type="entry name" value="Ran binding protein zinc finger-like"/>
    <property type="match status" value="3"/>
</dbReference>
<feature type="domain" description="RanBP2-type" evidence="5">
    <location>
        <begin position="90"/>
        <end position="119"/>
    </location>
</feature>
<keyword evidence="6" id="KW-1185">Reference proteome</keyword>
<feature type="domain" description="RanBP2-type" evidence="5">
    <location>
        <begin position="130"/>
        <end position="159"/>
    </location>
</feature>
<dbReference type="InterPro" id="IPR001876">
    <property type="entry name" value="Znf_RanBP2"/>
</dbReference>
<evidence type="ECO:0000256" key="2">
    <source>
        <dbReference type="ARBA" id="ARBA00022771"/>
    </source>
</evidence>
<dbReference type="GO" id="GO:0008270">
    <property type="term" value="F:zinc ion binding"/>
    <property type="evidence" value="ECO:0007669"/>
    <property type="project" value="UniProtKB-KW"/>
</dbReference>
<dbReference type="Pfam" id="PF00641">
    <property type="entry name" value="Zn_ribbon_RanBP"/>
    <property type="match status" value="4"/>
</dbReference>
<sequence length="203" mass="22742">MLSAQFKQLRFLNICHRHIVRLSPNGGGRQMQMAPAFAQSFSTSTKLGYMSFENLNAGWKCPRCLLRNYPDRISCHGCGHSPSEGSVGSNENMWPCSGCNVLNYNDRTACFKCGIAKPANIRSFHGETSPDGSWFCVKCEFRNYPTRDTCRRCTTAPTEEQQHNIDEKSGVWLCGSCGNKNFRSKMECNRCKVAKGREVGMNG</sequence>
<feature type="domain" description="RanBP2-type" evidence="5">
    <location>
        <begin position="168"/>
        <end position="197"/>
    </location>
</feature>
<dbReference type="InterPro" id="IPR036443">
    <property type="entry name" value="Znf_RanBP2_sf"/>
</dbReference>
<dbReference type="WBParaSite" id="Gr19_v10_g4294.t1">
    <property type="protein sequence ID" value="Gr19_v10_g4294.t1"/>
    <property type="gene ID" value="Gr19_v10_g4294"/>
</dbReference>
<evidence type="ECO:0000256" key="4">
    <source>
        <dbReference type="PROSITE-ProRule" id="PRU00322"/>
    </source>
</evidence>
<name>A0A914HSQ6_GLORO</name>
<dbReference type="GO" id="GO:0003729">
    <property type="term" value="F:mRNA binding"/>
    <property type="evidence" value="ECO:0007669"/>
    <property type="project" value="TreeGrafter"/>
</dbReference>
<proteinExistence type="predicted"/>
<evidence type="ECO:0000256" key="1">
    <source>
        <dbReference type="ARBA" id="ARBA00022723"/>
    </source>
</evidence>
<dbReference type="GO" id="GO:0005737">
    <property type="term" value="C:cytoplasm"/>
    <property type="evidence" value="ECO:0007669"/>
    <property type="project" value="TreeGrafter"/>
</dbReference>
<keyword evidence="3" id="KW-0862">Zinc</keyword>
<dbReference type="SMART" id="SM00547">
    <property type="entry name" value="ZnF_RBZ"/>
    <property type="match status" value="4"/>
</dbReference>
<dbReference type="PANTHER" id="PTHR23111:SF75">
    <property type="entry name" value="OS06G0141200 PROTEIN"/>
    <property type="match status" value="1"/>
</dbReference>
<organism evidence="6 7">
    <name type="scientific">Globodera rostochiensis</name>
    <name type="common">Golden nematode worm</name>
    <name type="synonym">Heterodera rostochiensis</name>
    <dbReference type="NCBI Taxonomy" id="31243"/>
    <lineage>
        <taxon>Eukaryota</taxon>
        <taxon>Metazoa</taxon>
        <taxon>Ecdysozoa</taxon>
        <taxon>Nematoda</taxon>
        <taxon>Chromadorea</taxon>
        <taxon>Rhabditida</taxon>
        <taxon>Tylenchina</taxon>
        <taxon>Tylenchomorpha</taxon>
        <taxon>Tylenchoidea</taxon>
        <taxon>Heteroderidae</taxon>
        <taxon>Heteroderinae</taxon>
        <taxon>Globodera</taxon>
    </lineage>
</organism>
<reference evidence="7" key="1">
    <citation type="submission" date="2022-11" db="UniProtKB">
        <authorList>
            <consortium name="WormBaseParasite"/>
        </authorList>
    </citation>
    <scope>IDENTIFICATION</scope>
</reference>
<dbReference type="Gene3D" id="4.10.1060.10">
    <property type="entry name" value="Zinc finger, RanBP2-type"/>
    <property type="match status" value="3"/>
</dbReference>
<keyword evidence="1" id="KW-0479">Metal-binding</keyword>
<accession>A0A914HSQ6</accession>